<feature type="region of interest" description="Disordered" evidence="1">
    <location>
        <begin position="38"/>
        <end position="116"/>
    </location>
</feature>
<organism evidence="2 3">
    <name type="scientific">Streptomyces rishiriensis</name>
    <dbReference type="NCBI Taxonomy" id="68264"/>
    <lineage>
        <taxon>Bacteria</taxon>
        <taxon>Bacillati</taxon>
        <taxon>Actinomycetota</taxon>
        <taxon>Actinomycetes</taxon>
        <taxon>Kitasatosporales</taxon>
        <taxon>Streptomycetaceae</taxon>
        <taxon>Streptomyces</taxon>
    </lineage>
</organism>
<feature type="compositionally biased region" description="Low complexity" evidence="1">
    <location>
        <begin position="89"/>
        <end position="101"/>
    </location>
</feature>
<keyword evidence="3" id="KW-1185">Reference proteome</keyword>
<dbReference type="Proteomes" id="UP001230654">
    <property type="component" value="Unassembled WGS sequence"/>
</dbReference>
<feature type="region of interest" description="Disordered" evidence="1">
    <location>
        <begin position="1"/>
        <end position="24"/>
    </location>
</feature>
<accession>A0ABU0P1C0</accession>
<evidence type="ECO:0000313" key="2">
    <source>
        <dbReference type="EMBL" id="MDQ0585180.1"/>
    </source>
</evidence>
<comment type="caution">
    <text evidence="2">The sequence shown here is derived from an EMBL/GenBank/DDBJ whole genome shotgun (WGS) entry which is preliminary data.</text>
</comment>
<gene>
    <name evidence="2" type="ORF">QF030_007358</name>
</gene>
<proteinExistence type="predicted"/>
<name>A0ABU0P1C0_STRRH</name>
<evidence type="ECO:0000256" key="1">
    <source>
        <dbReference type="SAM" id="MobiDB-lite"/>
    </source>
</evidence>
<sequence length="151" mass="15722">MPDVPDPALPELCGDGPAESRDADLDQEITRLARTVDAAAAGEPWDGDAQGALPSSLRRRLRHAPSGTAAADDRTPPARGPVAAQQEQPVRAVPTVTAVTPPARPSSTAERGHAHPDVPVRALFEPAENVNGCTSRGRWDVGCGSNCPRLG</sequence>
<evidence type="ECO:0000313" key="3">
    <source>
        <dbReference type="Proteomes" id="UP001230654"/>
    </source>
</evidence>
<dbReference type="EMBL" id="JAUSWV010000002">
    <property type="protein sequence ID" value="MDQ0585180.1"/>
    <property type="molecule type" value="Genomic_DNA"/>
</dbReference>
<reference evidence="2 3" key="1">
    <citation type="submission" date="2023-07" db="EMBL/GenBank/DDBJ databases">
        <title>Comparative genomics of wheat-associated soil bacteria to identify genetic determinants of phenazine resistance.</title>
        <authorList>
            <person name="Mouncey N."/>
        </authorList>
    </citation>
    <scope>NUCLEOTIDE SEQUENCE [LARGE SCALE GENOMIC DNA]</scope>
    <source>
        <strain evidence="2 3">B2I6</strain>
    </source>
</reference>
<protein>
    <submittedName>
        <fullName evidence="2">Uncharacterized protein</fullName>
    </submittedName>
</protein>